<dbReference type="Gene3D" id="1.20.1250.20">
    <property type="entry name" value="MFS general substrate transporter like domains"/>
    <property type="match status" value="2"/>
</dbReference>
<dbReference type="EMBL" id="JASJQH010007127">
    <property type="protein sequence ID" value="KAK9717716.1"/>
    <property type="molecule type" value="Genomic_DNA"/>
</dbReference>
<dbReference type="Proteomes" id="UP001479436">
    <property type="component" value="Unassembled WGS sequence"/>
</dbReference>
<evidence type="ECO:0000256" key="5">
    <source>
        <dbReference type="ARBA" id="ARBA00023136"/>
    </source>
</evidence>
<feature type="transmembrane region" description="Helical" evidence="6">
    <location>
        <begin position="356"/>
        <end position="378"/>
    </location>
</feature>
<evidence type="ECO:0000256" key="2">
    <source>
        <dbReference type="ARBA" id="ARBA00022448"/>
    </source>
</evidence>
<protein>
    <recommendedName>
        <fullName evidence="7">Major facilitator superfamily (MFS) profile domain-containing protein</fullName>
    </recommendedName>
</protein>
<feature type="transmembrane region" description="Helical" evidence="6">
    <location>
        <begin position="422"/>
        <end position="443"/>
    </location>
</feature>
<comment type="caution">
    <text evidence="8">The sequence shown here is derived from an EMBL/GenBank/DDBJ whole genome shotgun (WGS) entry which is preliminary data.</text>
</comment>
<keyword evidence="4 6" id="KW-1133">Transmembrane helix</keyword>
<dbReference type="InterPro" id="IPR036259">
    <property type="entry name" value="MFS_trans_sf"/>
</dbReference>
<sequence>MNLNLNGKSDVRIESVSESRDELERKLRRKFDMRIIPFVSLLYLCAFIDRANIGNARLDNLEKDLNIDSSQYSWALSIFFFGYVIFEVPSNLMLKKWKASRWIARIMVTWGAVTIAMAGVNNYAGLLTARFFLGVAEAGLFPGIIFYLTFWYTRDEQCTRVALFFASASLAGAFGGVLAFFISQMSGIGGLKGWQWIFIIEGIPTVIIGCITWFYLPDDPQSSAWLSETERELAESRLRYDNAAPITADQAFDKGQFLATVLNIKTWIYMFIYIGINTPVYSLALLLPTIIRGLGFTNLIAQILTAPPYILAFVFSIGYSIHSDRTKERCFHLMASGCMGIVGFILLATLEDLKGRYVAACVTVMGVFACVPVILSWVTNNSVGSTKSATASGMVIAFGNCGGAISGQFYRVEEAPQYLRSHMINVGFLTMAVILALIVRTIFKRENRKFNTEQSRGIIVEEIADNPSFRFTL</sequence>
<feature type="transmembrane region" description="Helical" evidence="6">
    <location>
        <begin position="267"/>
        <end position="287"/>
    </location>
</feature>
<dbReference type="Pfam" id="PF07690">
    <property type="entry name" value="MFS_1"/>
    <property type="match status" value="1"/>
</dbReference>
<organism evidence="8 9">
    <name type="scientific">Basidiobolus ranarum</name>
    <dbReference type="NCBI Taxonomy" id="34480"/>
    <lineage>
        <taxon>Eukaryota</taxon>
        <taxon>Fungi</taxon>
        <taxon>Fungi incertae sedis</taxon>
        <taxon>Zoopagomycota</taxon>
        <taxon>Entomophthoromycotina</taxon>
        <taxon>Basidiobolomycetes</taxon>
        <taxon>Basidiobolales</taxon>
        <taxon>Basidiobolaceae</taxon>
        <taxon>Basidiobolus</taxon>
    </lineage>
</organism>
<proteinExistence type="predicted"/>
<dbReference type="PROSITE" id="PS50850">
    <property type="entry name" value="MFS"/>
    <property type="match status" value="1"/>
</dbReference>
<feature type="transmembrane region" description="Helical" evidence="6">
    <location>
        <begin position="73"/>
        <end position="94"/>
    </location>
</feature>
<dbReference type="PANTHER" id="PTHR43791">
    <property type="entry name" value="PERMEASE-RELATED"/>
    <property type="match status" value="1"/>
</dbReference>
<feature type="transmembrane region" description="Helical" evidence="6">
    <location>
        <begin position="131"/>
        <end position="150"/>
    </location>
</feature>
<dbReference type="InterPro" id="IPR020846">
    <property type="entry name" value="MFS_dom"/>
</dbReference>
<accession>A0ABR2W299</accession>
<keyword evidence="5 6" id="KW-0472">Membrane</keyword>
<feature type="transmembrane region" description="Helical" evidence="6">
    <location>
        <begin position="390"/>
        <end position="410"/>
    </location>
</feature>
<evidence type="ECO:0000256" key="1">
    <source>
        <dbReference type="ARBA" id="ARBA00004141"/>
    </source>
</evidence>
<keyword evidence="3 6" id="KW-0812">Transmembrane</keyword>
<feature type="transmembrane region" description="Helical" evidence="6">
    <location>
        <begin position="35"/>
        <end position="53"/>
    </location>
</feature>
<dbReference type="PANTHER" id="PTHR43791:SF49">
    <property type="entry name" value="TRANSPORTER, PUTATIVE (AFU_ORTHOLOGUE AFUA_4G04250)-RELATED"/>
    <property type="match status" value="1"/>
</dbReference>
<evidence type="ECO:0000256" key="3">
    <source>
        <dbReference type="ARBA" id="ARBA00022692"/>
    </source>
</evidence>
<feature type="transmembrane region" description="Helical" evidence="6">
    <location>
        <begin position="331"/>
        <end position="350"/>
    </location>
</feature>
<comment type="subcellular location">
    <subcellularLocation>
        <location evidence="1">Membrane</location>
        <topology evidence="1">Multi-pass membrane protein</topology>
    </subcellularLocation>
</comment>
<evidence type="ECO:0000313" key="8">
    <source>
        <dbReference type="EMBL" id="KAK9717716.1"/>
    </source>
</evidence>
<evidence type="ECO:0000259" key="7">
    <source>
        <dbReference type="PROSITE" id="PS50850"/>
    </source>
</evidence>
<feature type="transmembrane region" description="Helical" evidence="6">
    <location>
        <begin position="106"/>
        <end position="125"/>
    </location>
</feature>
<keyword evidence="2" id="KW-0813">Transport</keyword>
<dbReference type="SUPFAM" id="SSF103473">
    <property type="entry name" value="MFS general substrate transporter"/>
    <property type="match status" value="1"/>
</dbReference>
<feature type="transmembrane region" description="Helical" evidence="6">
    <location>
        <begin position="194"/>
        <end position="216"/>
    </location>
</feature>
<gene>
    <name evidence="8" type="ORF">K7432_006001</name>
</gene>
<feature type="domain" description="Major facilitator superfamily (MFS) profile" evidence="7">
    <location>
        <begin position="35"/>
        <end position="448"/>
    </location>
</feature>
<keyword evidence="9" id="KW-1185">Reference proteome</keyword>
<feature type="transmembrane region" description="Helical" evidence="6">
    <location>
        <begin position="299"/>
        <end position="319"/>
    </location>
</feature>
<dbReference type="InterPro" id="IPR011701">
    <property type="entry name" value="MFS"/>
</dbReference>
<reference evidence="8 9" key="1">
    <citation type="submission" date="2023-04" db="EMBL/GenBank/DDBJ databases">
        <title>Genome of Basidiobolus ranarum AG-B5.</title>
        <authorList>
            <person name="Stajich J.E."/>
            <person name="Carter-House D."/>
            <person name="Gryganskyi A."/>
        </authorList>
    </citation>
    <scope>NUCLEOTIDE SEQUENCE [LARGE SCALE GENOMIC DNA]</scope>
    <source>
        <strain evidence="8 9">AG-B5</strain>
    </source>
</reference>
<evidence type="ECO:0000256" key="4">
    <source>
        <dbReference type="ARBA" id="ARBA00022989"/>
    </source>
</evidence>
<evidence type="ECO:0000256" key="6">
    <source>
        <dbReference type="SAM" id="Phobius"/>
    </source>
</evidence>
<name>A0ABR2W299_9FUNG</name>
<feature type="transmembrane region" description="Helical" evidence="6">
    <location>
        <begin position="162"/>
        <end position="182"/>
    </location>
</feature>
<evidence type="ECO:0000313" key="9">
    <source>
        <dbReference type="Proteomes" id="UP001479436"/>
    </source>
</evidence>